<keyword evidence="21" id="KW-1185">Reference proteome</keyword>
<evidence type="ECO:0000256" key="14">
    <source>
        <dbReference type="ARBA" id="ARBA00059280"/>
    </source>
</evidence>
<dbReference type="PANTHER" id="PTHR11751">
    <property type="entry name" value="ALANINE AMINOTRANSFERASE"/>
    <property type="match status" value="1"/>
</dbReference>
<evidence type="ECO:0000256" key="10">
    <source>
        <dbReference type="ARBA" id="ARBA00025708"/>
    </source>
</evidence>
<comment type="catalytic activity">
    <reaction evidence="13">
        <text>L-alanine + 2-oxoglutarate = pyruvate + L-glutamate</text>
        <dbReference type="Rhea" id="RHEA:19453"/>
        <dbReference type="ChEBI" id="CHEBI:15361"/>
        <dbReference type="ChEBI" id="CHEBI:16810"/>
        <dbReference type="ChEBI" id="CHEBI:29985"/>
        <dbReference type="ChEBI" id="CHEBI:57972"/>
        <dbReference type="EC" id="2.6.1.2"/>
    </reaction>
</comment>
<dbReference type="GO" id="GO:0004021">
    <property type="term" value="F:L-alanine:2-oxoglutarate aminotransferase activity"/>
    <property type="evidence" value="ECO:0007669"/>
    <property type="project" value="UniProtKB-EC"/>
</dbReference>
<comment type="cofactor">
    <cofactor evidence="1">
        <name>pyridoxal 5'-phosphate</name>
        <dbReference type="ChEBI" id="CHEBI:597326"/>
    </cofactor>
</comment>
<evidence type="ECO:0000256" key="15">
    <source>
        <dbReference type="ARBA" id="ARBA00074120"/>
    </source>
</evidence>
<keyword evidence="7" id="KW-0808">Transferase</keyword>
<proteinExistence type="inferred from homology"/>
<keyword evidence="8" id="KW-0663">Pyridoxal phosphate</keyword>
<evidence type="ECO:0000256" key="17">
    <source>
        <dbReference type="ARBA" id="ARBA00080231"/>
    </source>
</evidence>
<sequence>MSSVRCKISRAASTMRFWPGLSGWLEQNVTRLIINNQTCNPRTMASKVVSIENINPNNVKLKYAVCGSLVICAAEIEKELKEGAKKPYKRVIKASIGDAQAMGQKPITFIRQVLACVSYPELIEKYDFPSDVKQRAREILGACGGGSVGAYSMSHGIESIRRHVAEYIERRDGHASDWRNVWAHRPAHQTPSRTFSSFSATISTEDRQVGEILFYPTSTSVMIPIPQYPLYSASLAMYGLEQVGYYLDEESNWGLDIKCISCLVVINPGNPTGQVLTRENIESILNFAYKHGLLLFADEVYQDNIYAEGSEFYSFKKVVREMGEPYSSELELASFMSVNKGYMG</sequence>
<dbReference type="GO" id="GO:0030170">
    <property type="term" value="F:pyridoxal phosphate binding"/>
    <property type="evidence" value="ECO:0007669"/>
    <property type="project" value="InterPro"/>
</dbReference>
<dbReference type="PANTHER" id="PTHR11751:SF29">
    <property type="entry name" value="ALANINE TRANSAMINASE"/>
    <property type="match status" value="1"/>
</dbReference>
<evidence type="ECO:0000256" key="5">
    <source>
        <dbReference type="ARBA" id="ARBA00022553"/>
    </source>
</evidence>
<reference evidence="20" key="1">
    <citation type="submission" date="2021-04" db="EMBL/GenBank/DDBJ databases">
        <authorList>
            <person name="Tunstrom K."/>
        </authorList>
    </citation>
    <scope>NUCLEOTIDE SEQUENCE</scope>
</reference>
<dbReference type="GO" id="GO:0005737">
    <property type="term" value="C:cytoplasm"/>
    <property type="evidence" value="ECO:0007669"/>
    <property type="project" value="UniProtKB-SubCell"/>
</dbReference>
<evidence type="ECO:0000256" key="7">
    <source>
        <dbReference type="ARBA" id="ARBA00022679"/>
    </source>
</evidence>
<evidence type="ECO:0000256" key="13">
    <source>
        <dbReference type="ARBA" id="ARBA00047412"/>
    </source>
</evidence>
<dbReference type="EC" id="2.6.1.2" evidence="12"/>
<dbReference type="Proteomes" id="UP000691718">
    <property type="component" value="Unassembled WGS sequence"/>
</dbReference>
<dbReference type="Pfam" id="PF00155">
    <property type="entry name" value="Aminotran_1_2"/>
    <property type="match status" value="1"/>
</dbReference>
<dbReference type="InterPro" id="IPR045088">
    <property type="entry name" value="ALAT1/2-like"/>
</dbReference>
<evidence type="ECO:0000256" key="3">
    <source>
        <dbReference type="ARBA" id="ARBA00011738"/>
    </source>
</evidence>
<keyword evidence="4" id="KW-0963">Cytoplasm</keyword>
<protein>
    <recommendedName>
        <fullName evidence="15">Alanine aminotransferase 1</fullName>
        <ecNumber evidence="12">2.6.1.2</ecNumber>
    </recommendedName>
    <alternativeName>
        <fullName evidence="17">Glutamate pyruvate transaminase 1</fullName>
    </alternativeName>
    <alternativeName>
        <fullName evidence="16">Glutamic--alanine transaminase 1</fullName>
    </alternativeName>
    <alternativeName>
        <fullName evidence="18">Glutamic--pyruvic transaminase 1</fullName>
    </alternativeName>
</protein>
<dbReference type="CDD" id="cd00609">
    <property type="entry name" value="AAT_like"/>
    <property type="match status" value="1"/>
</dbReference>
<comment type="subunit">
    <text evidence="3">Homodimer.</text>
</comment>
<evidence type="ECO:0000256" key="11">
    <source>
        <dbReference type="ARBA" id="ARBA00025785"/>
    </source>
</evidence>
<comment type="caution">
    <text evidence="20">The sequence shown here is derived from an EMBL/GenBank/DDBJ whole genome shotgun (WGS) entry which is preliminary data.</text>
</comment>
<gene>
    <name evidence="20" type="ORF">PAPOLLO_LOCUS3249</name>
</gene>
<comment type="function">
    <text evidence="14">Catalyzes the reversible transamination between alanine and 2-oxoglutarate to form pyruvate and glutamate. Participates in cellular nitrogen metabolism and also in liver gluconeogenesis starting with precursors transported from skeletal muscles.</text>
</comment>
<evidence type="ECO:0000256" key="9">
    <source>
        <dbReference type="ARBA" id="ARBA00022990"/>
    </source>
</evidence>
<feature type="domain" description="Aminotransferase class I/classII large" evidence="19">
    <location>
        <begin position="131"/>
        <end position="313"/>
    </location>
</feature>
<dbReference type="FunFam" id="1.10.287.1970:FF:000001">
    <property type="entry name" value="Alanine aminotransferase 2"/>
    <property type="match status" value="1"/>
</dbReference>
<keyword evidence="9" id="KW-0007">Acetylation</keyword>
<evidence type="ECO:0000256" key="1">
    <source>
        <dbReference type="ARBA" id="ARBA00001933"/>
    </source>
</evidence>
<evidence type="ECO:0000259" key="19">
    <source>
        <dbReference type="Pfam" id="PF00155"/>
    </source>
</evidence>
<evidence type="ECO:0000256" key="4">
    <source>
        <dbReference type="ARBA" id="ARBA00022490"/>
    </source>
</evidence>
<organism evidence="20 21">
    <name type="scientific">Parnassius apollo</name>
    <name type="common">Apollo butterfly</name>
    <name type="synonym">Papilio apollo</name>
    <dbReference type="NCBI Taxonomy" id="110799"/>
    <lineage>
        <taxon>Eukaryota</taxon>
        <taxon>Metazoa</taxon>
        <taxon>Ecdysozoa</taxon>
        <taxon>Arthropoda</taxon>
        <taxon>Hexapoda</taxon>
        <taxon>Insecta</taxon>
        <taxon>Pterygota</taxon>
        <taxon>Neoptera</taxon>
        <taxon>Endopterygota</taxon>
        <taxon>Lepidoptera</taxon>
        <taxon>Glossata</taxon>
        <taxon>Ditrysia</taxon>
        <taxon>Papilionoidea</taxon>
        <taxon>Papilionidae</taxon>
        <taxon>Parnassiinae</taxon>
        <taxon>Parnassini</taxon>
        <taxon>Parnassius</taxon>
        <taxon>Parnassius</taxon>
    </lineage>
</organism>
<keyword evidence="6" id="KW-0032">Aminotransferase</keyword>
<dbReference type="InterPro" id="IPR004839">
    <property type="entry name" value="Aminotransferase_I/II_large"/>
</dbReference>
<comment type="pathway">
    <text evidence="10">Amino-acid degradation; L-alanine degradation via transaminase pathway; pyruvate from L-alanine: step 1/1.</text>
</comment>
<dbReference type="FunFam" id="3.40.640.10:FF:000236">
    <property type="entry name" value="Alanine aminotransferase 2"/>
    <property type="match status" value="1"/>
</dbReference>
<name>A0A8S3W7Y0_PARAO</name>
<evidence type="ECO:0000256" key="16">
    <source>
        <dbReference type="ARBA" id="ARBA00076222"/>
    </source>
</evidence>
<evidence type="ECO:0000256" key="8">
    <source>
        <dbReference type="ARBA" id="ARBA00022898"/>
    </source>
</evidence>
<evidence type="ECO:0000313" key="21">
    <source>
        <dbReference type="Proteomes" id="UP000691718"/>
    </source>
</evidence>
<evidence type="ECO:0000313" key="20">
    <source>
        <dbReference type="EMBL" id="CAG4946220.1"/>
    </source>
</evidence>
<evidence type="ECO:0000256" key="12">
    <source>
        <dbReference type="ARBA" id="ARBA00026106"/>
    </source>
</evidence>
<accession>A0A8S3W7Y0</accession>
<dbReference type="EMBL" id="CAJQZP010000212">
    <property type="protein sequence ID" value="CAG4946220.1"/>
    <property type="molecule type" value="Genomic_DNA"/>
</dbReference>
<comment type="similarity">
    <text evidence="11">Belongs to the class-I pyridoxal-phosphate-dependent aminotransferase family. Alanine aminotransferase subfamily.</text>
</comment>
<dbReference type="OrthoDB" id="1732682at2759"/>
<evidence type="ECO:0000256" key="2">
    <source>
        <dbReference type="ARBA" id="ARBA00004496"/>
    </source>
</evidence>
<comment type="subcellular location">
    <subcellularLocation>
        <location evidence="2">Cytoplasm</location>
    </subcellularLocation>
</comment>
<keyword evidence="5" id="KW-0597">Phosphoprotein</keyword>
<dbReference type="AlphaFoldDB" id="A0A8S3W7Y0"/>
<evidence type="ECO:0000256" key="6">
    <source>
        <dbReference type="ARBA" id="ARBA00022576"/>
    </source>
</evidence>
<evidence type="ECO:0000256" key="18">
    <source>
        <dbReference type="ARBA" id="ARBA00082842"/>
    </source>
</evidence>